<evidence type="ECO:0000259" key="4">
    <source>
        <dbReference type="Pfam" id="PF03468"/>
    </source>
</evidence>
<dbReference type="InterPro" id="IPR038588">
    <property type="entry name" value="XS_domain_sf"/>
</dbReference>
<dbReference type="Pfam" id="PF03470">
    <property type="entry name" value="zf-XS"/>
    <property type="match status" value="1"/>
</dbReference>
<dbReference type="PANTHER" id="PTHR21596:SF23">
    <property type="entry name" value="FACTOR OF DNA METHYLATION 4"/>
    <property type="match status" value="1"/>
</dbReference>
<evidence type="ECO:0000313" key="7">
    <source>
        <dbReference type="EMBL" id="CAK9188251.1"/>
    </source>
</evidence>
<keyword evidence="1 3" id="KW-0175">Coiled coil</keyword>
<feature type="domain" description="Factor of DNA methylation 1-5/IDN2" evidence="5">
    <location>
        <begin position="508"/>
        <end position="645"/>
    </location>
</feature>
<keyword evidence="2" id="KW-0943">RNA-mediated gene silencing</keyword>
<dbReference type="InterPro" id="IPR045177">
    <property type="entry name" value="FDM1-5/IDN2"/>
</dbReference>
<evidence type="ECO:0000256" key="1">
    <source>
        <dbReference type="ARBA" id="ARBA00023054"/>
    </source>
</evidence>
<name>A0ABC8V4H0_9AQUA</name>
<evidence type="ECO:0000313" key="8">
    <source>
        <dbReference type="Proteomes" id="UP001642360"/>
    </source>
</evidence>
<dbReference type="InterPro" id="IPR005380">
    <property type="entry name" value="XS_domain"/>
</dbReference>
<proteinExistence type="predicted"/>
<evidence type="ECO:0000256" key="2">
    <source>
        <dbReference type="ARBA" id="ARBA00023158"/>
    </source>
</evidence>
<dbReference type="EMBL" id="CAUOFW020010390">
    <property type="protein sequence ID" value="CAK9188251.1"/>
    <property type="molecule type" value="Genomic_DNA"/>
</dbReference>
<dbReference type="InterPro" id="IPR005379">
    <property type="entry name" value="FDM1-5/IDN2_XH"/>
</dbReference>
<feature type="coiled-coil region" evidence="3">
    <location>
        <begin position="242"/>
        <end position="470"/>
    </location>
</feature>
<feature type="domain" description="XS" evidence="4">
    <location>
        <begin position="100"/>
        <end position="209"/>
    </location>
</feature>
<dbReference type="Gene3D" id="3.30.70.2890">
    <property type="entry name" value="XS domain"/>
    <property type="match status" value="1"/>
</dbReference>
<dbReference type="InterPro" id="IPR005381">
    <property type="entry name" value="Znf-XS_domain"/>
</dbReference>
<dbReference type="Proteomes" id="UP001642360">
    <property type="component" value="Unassembled WGS sequence"/>
</dbReference>
<feature type="domain" description="Zinc finger-XS" evidence="6">
    <location>
        <begin position="27"/>
        <end position="68"/>
    </location>
</feature>
<accession>A0ABC8V4H0</accession>
<reference evidence="7 8" key="1">
    <citation type="submission" date="2024-02" db="EMBL/GenBank/DDBJ databases">
        <authorList>
            <person name="Vignale AGUSTIN F."/>
            <person name="Sosa J E."/>
            <person name="Modenutti C."/>
        </authorList>
    </citation>
    <scope>NUCLEOTIDE SEQUENCE [LARGE SCALE GENOMIC DNA]</scope>
</reference>
<dbReference type="PANTHER" id="PTHR21596">
    <property type="entry name" value="RIBONUCLEASE P SUBUNIT P38"/>
    <property type="match status" value="1"/>
</dbReference>
<protein>
    <submittedName>
        <fullName evidence="7">Uncharacterized protein</fullName>
    </submittedName>
</protein>
<sequence length="647" mass="75939">MNYADRCYKELKNAKVKVKVLDELFRCPYCPSKKKQDYCYKDLLQHVSGVGKGLHSRDLTKKGMHLGLVRYMEEDLGQQGLSAQSMIETTEPPKGRDVNELFVWPWMGIVANPPHSWKDGRYVSESGSRLREDLTGRGFSPVRVHPLWNHRGFSGYAIVEFNRDWPGFNKAMLFEKNYEANHRGKRDYYAAKHTRDGLYGWVAREDDFNTNGIIGEHLRKTGDMKSISEIEAEEKHKTTKLVSNLTNVIDIKNQRLKEVECKYNETFISLNNLMTEKDKMHQAYNEEIRKMQKNARDQLEKTFKEHEKITLHLVGQKRELEEHEKELGKREAYNENDRRMLYLEKQMNEKATLEQKKANEKVLRLAVDQKSEKEKLHKRILELEKKLDAKQALELERERMRGALLVMKHMGEDGDMEIEDKMHTIQENLKEKEEELEYLEALNQALVVKERKISDELQEARKELIDAKASNEFSLINIIQKQLGKTNENDIATCALKEESSPNLIGVKRMGELYNKPFHNFAKRKFSKKEADAKAMKLCSQWKVYLGDPRWHPFKVIVVEGGKDHKEIIDEEDEKLKELKNDFGDEVYMAVIAALMEMNEYNPSGHNPCSRCIIPELWHYQEERKATLKEVVSYILDQWKKLKRRKN</sequence>
<comment type="caution">
    <text evidence="7">The sequence shown here is derived from an EMBL/GenBank/DDBJ whole genome shotgun (WGS) entry which is preliminary data.</text>
</comment>
<organism evidence="7 8">
    <name type="scientific">Ilex paraguariensis</name>
    <name type="common">yerba mate</name>
    <dbReference type="NCBI Taxonomy" id="185542"/>
    <lineage>
        <taxon>Eukaryota</taxon>
        <taxon>Viridiplantae</taxon>
        <taxon>Streptophyta</taxon>
        <taxon>Embryophyta</taxon>
        <taxon>Tracheophyta</taxon>
        <taxon>Spermatophyta</taxon>
        <taxon>Magnoliopsida</taxon>
        <taxon>eudicotyledons</taxon>
        <taxon>Gunneridae</taxon>
        <taxon>Pentapetalae</taxon>
        <taxon>asterids</taxon>
        <taxon>campanulids</taxon>
        <taxon>Aquifoliales</taxon>
        <taxon>Aquifoliaceae</taxon>
        <taxon>Ilex</taxon>
    </lineage>
</organism>
<dbReference type="AlphaFoldDB" id="A0ABC8V4H0"/>
<evidence type="ECO:0000259" key="5">
    <source>
        <dbReference type="Pfam" id="PF03469"/>
    </source>
</evidence>
<dbReference type="Pfam" id="PF03468">
    <property type="entry name" value="XS"/>
    <property type="match status" value="1"/>
</dbReference>
<evidence type="ECO:0000256" key="3">
    <source>
        <dbReference type="SAM" id="Coils"/>
    </source>
</evidence>
<keyword evidence="8" id="KW-1185">Reference proteome</keyword>
<evidence type="ECO:0000259" key="6">
    <source>
        <dbReference type="Pfam" id="PF03470"/>
    </source>
</evidence>
<dbReference type="Pfam" id="PF03469">
    <property type="entry name" value="XH"/>
    <property type="match status" value="1"/>
</dbReference>
<dbReference type="GO" id="GO:0031047">
    <property type="term" value="P:regulatory ncRNA-mediated gene silencing"/>
    <property type="evidence" value="ECO:0007669"/>
    <property type="project" value="UniProtKB-KW"/>
</dbReference>
<gene>
    <name evidence="7" type="ORF">ILEXP_LOCUS58916</name>
</gene>